<dbReference type="EMBL" id="FXWV01000003">
    <property type="protein sequence ID" value="SMR73223.1"/>
    <property type="molecule type" value="Genomic_DNA"/>
</dbReference>
<dbReference type="HAMAP" id="MF_01411">
    <property type="entry name" value="LPS_assembly_LptD"/>
    <property type="match status" value="1"/>
</dbReference>
<evidence type="ECO:0000256" key="3">
    <source>
        <dbReference type="SAM" id="MobiDB-lite"/>
    </source>
</evidence>
<keyword evidence="7" id="KW-1185">Reference proteome</keyword>
<feature type="compositionally biased region" description="Polar residues" evidence="3">
    <location>
        <begin position="66"/>
        <end position="92"/>
    </location>
</feature>
<proteinExistence type="inferred from homology"/>
<accession>A0ABY1RY35</accession>
<sequence precursor="true">MPFDTRAAFKLTLAVAAAISAQTLHAQENPERLWSCNLTPSGEWDCEVNESLMQQQAQQNELSSQPRQIPSSDGSQQQSEQTRTASQDSVPTSKPADETVAVEPVSPAPAAAVITTAAPAPIAWPEPAGSQPTQTATPATASAPSAQNDWNCVASGDSWDCNQQPAPGRAPQVAGTAVLGREQQVAVAGKPEWNCDASGNSWDCKEVPGAAPAATSFASLSTRTPASAAALDWYAYAPGEAPGACRGRYVEPDFVYLEDDRPLDQQPIYINALSSTTEIGGVTRLDGGIQLQRGGRLITSTHGELDQQAQYARLFGEVRYREKGLLLTSEQADANLLSGDTRFHNAQYVMHEEHMRGQAGLITRFGDSRIGLEEGSITYCEPGSNAWQIAANSIEINPETGRGVARHATLDVAGIPVLYTPYLSFPIDERRQSGFLYPSISYSESDGVDISVPYYFNLAENFDDTLTPRLISERGLLLENEFRYMNRWSHNVLSTAWLADDSQYDDSRWLLGLEHQGSPMERLYTRIDYTRVSDDDYFEDLGTSLDIQRHDHLDQLLELRYLQPDWNLTLRTQGYQTIDGTSPYERVPQLLLNGGRNRIGGLLDVSYSAEYTRFERDLTGTYAPVDDADATIGDRIHLRPRLGLAFERPWGYLRPSAMLWHTQYDLDNDRDADLGGSQTVSANVLSIDSGLILERSLELADGQYTQTLEPRLLLLHADADDQSETPAFDSSQLDFTYYNLFHETGWSGNDRVADTSQATLGLSSAIYSEQGREKLRVGIAQAYYFQDRQAPALRPGDVTGTESSSNLATLLNWNLTPSLRLTHNGEIDRDGFEVLEHNYKLSFLPDDKRLLYVNYRDNIDKYSDAPTDPRAHQQLDIAFRWPLGDSWTGYGRWQQDLDNSENLETLLGVEYSSCCWKVRLTGRSWVVDPSNNINEFETDNGIFLQFVLRGLGTFGQGQGREFLEELTGYDEDDNGAF</sequence>
<protein>
    <recommendedName>
        <fullName evidence="2">LPS-assembly protein LptD</fullName>
    </recommendedName>
</protein>
<organism evidence="6 7">
    <name type="scientific">Marinobacterium sediminicola</name>
    <dbReference type="NCBI Taxonomy" id="518898"/>
    <lineage>
        <taxon>Bacteria</taxon>
        <taxon>Pseudomonadati</taxon>
        <taxon>Pseudomonadota</taxon>
        <taxon>Gammaproteobacteria</taxon>
        <taxon>Oceanospirillales</taxon>
        <taxon>Oceanospirillaceae</taxon>
        <taxon>Marinobacterium</taxon>
    </lineage>
</organism>
<dbReference type="RefSeq" id="WP_239040301.1">
    <property type="nucleotide sequence ID" value="NZ_BAAAEY010000003.1"/>
</dbReference>
<feature type="signal peptide" evidence="2">
    <location>
        <begin position="1"/>
        <end position="26"/>
    </location>
</feature>
<feature type="region of interest" description="Disordered" evidence="3">
    <location>
        <begin position="122"/>
        <end position="149"/>
    </location>
</feature>
<evidence type="ECO:0000259" key="4">
    <source>
        <dbReference type="Pfam" id="PF04453"/>
    </source>
</evidence>
<keyword evidence="1 2" id="KW-0998">Cell outer membrane</keyword>
<evidence type="ECO:0000259" key="5">
    <source>
        <dbReference type="Pfam" id="PF19838"/>
    </source>
</evidence>
<dbReference type="Proteomes" id="UP001159257">
    <property type="component" value="Unassembled WGS sequence"/>
</dbReference>
<evidence type="ECO:0000313" key="7">
    <source>
        <dbReference type="Proteomes" id="UP001159257"/>
    </source>
</evidence>
<comment type="function">
    <text evidence="2">Together with LptE, is involved in the assembly of lipopolysaccharide (LPS) at the surface of the outer membrane.</text>
</comment>
<feature type="domain" description="LptD C-terminal" evidence="4">
    <location>
        <begin position="507"/>
        <end position="887"/>
    </location>
</feature>
<comment type="caution">
    <text evidence="6">The sequence shown here is derived from an EMBL/GenBank/DDBJ whole genome shotgun (WGS) entry which is preliminary data.</text>
</comment>
<keyword evidence="2" id="KW-0732">Signal</keyword>
<feature type="chain" id="PRO_5044934903" description="LPS-assembly protein LptD" evidence="2">
    <location>
        <begin position="27"/>
        <end position="977"/>
    </location>
</feature>
<evidence type="ECO:0000256" key="1">
    <source>
        <dbReference type="ARBA" id="ARBA00023237"/>
    </source>
</evidence>
<comment type="subunit">
    <text evidence="2">Component of the lipopolysaccharide transport and assembly complex. Interacts with LptE and LptA.</text>
</comment>
<comment type="caution">
    <text evidence="2">Lacks conserved residue(s) required for the propagation of feature annotation.</text>
</comment>
<feature type="compositionally biased region" description="Low complexity" evidence="3">
    <location>
        <begin position="52"/>
        <end position="65"/>
    </location>
</feature>
<dbReference type="InterPro" id="IPR020889">
    <property type="entry name" value="LipoPS_assembly_LptD"/>
</dbReference>
<dbReference type="Pfam" id="PF19838">
    <property type="entry name" value="LptD_2"/>
    <property type="match status" value="1"/>
</dbReference>
<dbReference type="InterPro" id="IPR007543">
    <property type="entry name" value="LptD_C"/>
</dbReference>
<keyword evidence="2" id="KW-0472">Membrane</keyword>
<evidence type="ECO:0000313" key="6">
    <source>
        <dbReference type="EMBL" id="SMR73223.1"/>
    </source>
</evidence>
<feature type="compositionally biased region" description="Low complexity" evidence="3">
    <location>
        <begin position="122"/>
        <end position="147"/>
    </location>
</feature>
<dbReference type="Pfam" id="PF04453">
    <property type="entry name" value="LptD"/>
    <property type="match status" value="1"/>
</dbReference>
<dbReference type="PANTHER" id="PTHR30189">
    <property type="entry name" value="LPS-ASSEMBLY PROTEIN"/>
    <property type="match status" value="1"/>
</dbReference>
<dbReference type="InterPro" id="IPR045659">
    <property type="entry name" value="LptD_2"/>
</dbReference>
<name>A0ABY1RY35_9GAMM</name>
<feature type="region of interest" description="Disordered" evidence="3">
    <location>
        <begin position="52"/>
        <end position="105"/>
    </location>
</feature>
<evidence type="ECO:0000256" key="2">
    <source>
        <dbReference type="HAMAP-Rule" id="MF_01411"/>
    </source>
</evidence>
<comment type="subcellular location">
    <subcellularLocation>
        <location evidence="2">Cell outer membrane</location>
    </subcellularLocation>
</comment>
<dbReference type="InterPro" id="IPR050218">
    <property type="entry name" value="LptD"/>
</dbReference>
<reference evidence="6 7" key="1">
    <citation type="submission" date="2017-05" db="EMBL/GenBank/DDBJ databases">
        <authorList>
            <person name="Varghese N."/>
            <person name="Submissions S."/>
        </authorList>
    </citation>
    <scope>NUCLEOTIDE SEQUENCE [LARGE SCALE GENOMIC DNA]</scope>
    <source>
        <strain evidence="6 7">CGMCC 1.7287</strain>
    </source>
</reference>
<dbReference type="PANTHER" id="PTHR30189:SF1">
    <property type="entry name" value="LPS-ASSEMBLY PROTEIN LPTD"/>
    <property type="match status" value="1"/>
</dbReference>
<gene>
    <name evidence="2" type="primary">lptD</name>
    <name evidence="6" type="ORF">SAMN04487964_103164</name>
</gene>
<feature type="domain" description="LPS-assembly protein LptD central" evidence="5">
    <location>
        <begin position="404"/>
        <end position="490"/>
    </location>
</feature>
<comment type="similarity">
    <text evidence="2">Belongs to the LptD family.</text>
</comment>